<gene>
    <name evidence="1" type="ORF">SH601_13080</name>
</gene>
<organism evidence="1 2">
    <name type="scientific">Gracilibacillus pellucidus</name>
    <dbReference type="NCBI Taxonomy" id="3095368"/>
    <lineage>
        <taxon>Bacteria</taxon>
        <taxon>Bacillati</taxon>
        <taxon>Bacillota</taxon>
        <taxon>Bacilli</taxon>
        <taxon>Bacillales</taxon>
        <taxon>Bacillaceae</taxon>
        <taxon>Gracilibacillus</taxon>
    </lineage>
</organism>
<keyword evidence="2" id="KW-1185">Reference proteome</keyword>
<dbReference type="EMBL" id="JAWZSR010000008">
    <property type="protein sequence ID" value="MDX8046920.1"/>
    <property type="molecule type" value="Genomic_DNA"/>
</dbReference>
<protein>
    <submittedName>
        <fullName evidence="1">Ribonuclease HII</fullName>
        <ecNumber evidence="1">3.1.26.4</ecNumber>
    </submittedName>
</protein>
<dbReference type="EC" id="3.1.26.4" evidence="1"/>
<evidence type="ECO:0000313" key="2">
    <source>
        <dbReference type="Proteomes" id="UP001277972"/>
    </source>
</evidence>
<proteinExistence type="predicted"/>
<dbReference type="Proteomes" id="UP001277972">
    <property type="component" value="Unassembled WGS sequence"/>
</dbReference>
<evidence type="ECO:0000313" key="1">
    <source>
        <dbReference type="EMBL" id="MDX8046920.1"/>
    </source>
</evidence>
<name>A0ACC6M7F9_9BACI</name>
<keyword evidence="1" id="KW-0378">Hydrolase</keyword>
<accession>A0ACC6M7F9</accession>
<comment type="caution">
    <text evidence="1">The sequence shown here is derived from an EMBL/GenBank/DDBJ whole genome shotgun (WGS) entry which is preliminary data.</text>
</comment>
<reference evidence="1" key="1">
    <citation type="submission" date="2023-11" db="EMBL/GenBank/DDBJ databases">
        <title>Gracilibacillus pellucida a moderately halophilic bacterium isolated from saline soil in Xinjiang province.</title>
        <authorList>
            <person name="Zhang Z."/>
            <person name="Tan F."/>
            <person name="Wang Y."/>
            <person name="Xia M."/>
        </authorList>
    </citation>
    <scope>NUCLEOTIDE SEQUENCE</scope>
    <source>
        <strain evidence="1">S3-1-1</strain>
    </source>
</reference>
<sequence length="256" mass="29098">MEEKWTISQIKQYLMDKQPTEEVLQVLYADERKGVQTLLKQFEKRQQKVKEQEELFHVMSQHEQKLWNSNVSFIAGVDEVGRGPLAGPVVAAAVILPQEFQLLGINDSKQLSKKNRELFYQYITENAIDYAVGVVEAAEIDQINILQASKKAMYQALDKLQKKEHVLIDAVPLERLHVPSDAIVKGDQKSISIAAASIVAKVTRDRMMEQLHQQLPAYGFDRNSGYGTTEHINALKSQGITSYHRQSFLKFLTEKG</sequence>